<evidence type="ECO:0000313" key="2">
    <source>
        <dbReference type="Proteomes" id="UP001324380"/>
    </source>
</evidence>
<keyword evidence="2" id="KW-1185">Reference proteome</keyword>
<dbReference type="InterPro" id="IPR010994">
    <property type="entry name" value="RuvA_2-like"/>
</dbReference>
<dbReference type="Gene3D" id="1.10.150.20">
    <property type="entry name" value="5' to 3' exonuclease, C-terminal subdomain"/>
    <property type="match status" value="1"/>
</dbReference>
<dbReference type="SUPFAM" id="SSF47781">
    <property type="entry name" value="RuvA domain 2-like"/>
    <property type="match status" value="1"/>
</dbReference>
<dbReference type="RefSeq" id="WP_321561701.1">
    <property type="nucleotide sequence ID" value="NZ_CP139558.1"/>
</dbReference>
<dbReference type="EMBL" id="CP139558">
    <property type="protein sequence ID" value="WPU92540.1"/>
    <property type="molecule type" value="Genomic_DNA"/>
</dbReference>
<evidence type="ECO:0000313" key="1">
    <source>
        <dbReference type="EMBL" id="WPU92540.1"/>
    </source>
</evidence>
<sequence>MPVHNYCIQPKSIPAQLKHSLIHQIALTFIKTLGPVTAKSLIAYLGSEEEIFRTSPAKMSRIRGIGDKRASQ</sequence>
<protein>
    <recommendedName>
        <fullName evidence="3">IS110 family transposase</fullName>
    </recommendedName>
</protein>
<name>A0ABZ0TLX4_9SPHI</name>
<proteinExistence type="predicted"/>
<gene>
    <name evidence="1" type="ORF">SNE25_24760</name>
</gene>
<accession>A0ABZ0TLX4</accession>
<dbReference type="Proteomes" id="UP001324380">
    <property type="component" value="Chromosome"/>
</dbReference>
<reference evidence="1 2" key="1">
    <citation type="submission" date="2023-11" db="EMBL/GenBank/DDBJ databases">
        <title>Analysis of the Genomes of Mucilaginibacter gossypii cycad 4 and M. sabulilitoris SNA2: microbes with the potential for plant growth promotion.</title>
        <authorList>
            <person name="Hirsch A.M."/>
            <person name="Humm E."/>
            <person name="Rubbi M."/>
            <person name="Del Vecchio G."/>
            <person name="Ha S.M."/>
            <person name="Pellegrini M."/>
            <person name="Gunsalus R.P."/>
        </authorList>
    </citation>
    <scope>NUCLEOTIDE SEQUENCE [LARGE SCALE GENOMIC DNA]</scope>
    <source>
        <strain evidence="1 2">SNA2</strain>
    </source>
</reference>
<evidence type="ECO:0008006" key="3">
    <source>
        <dbReference type="Google" id="ProtNLM"/>
    </source>
</evidence>
<dbReference type="Pfam" id="PF14520">
    <property type="entry name" value="HHH_5"/>
    <property type="match status" value="1"/>
</dbReference>
<organism evidence="1 2">
    <name type="scientific">Mucilaginibacter sabulilitoris</name>
    <dbReference type="NCBI Taxonomy" id="1173583"/>
    <lineage>
        <taxon>Bacteria</taxon>
        <taxon>Pseudomonadati</taxon>
        <taxon>Bacteroidota</taxon>
        <taxon>Sphingobacteriia</taxon>
        <taxon>Sphingobacteriales</taxon>
        <taxon>Sphingobacteriaceae</taxon>
        <taxon>Mucilaginibacter</taxon>
    </lineage>
</organism>